<dbReference type="Proteomes" id="UP000092154">
    <property type="component" value="Unassembled WGS sequence"/>
</dbReference>
<sequence>MILGEAASGRNELLLNPNVIATRRPDQQRENAHRLPPGFFDNSPHHPHSQSPGIQRPSPSSAGQHHAFGWTLLHRVSSLFRRTHHNIPHTPPRPHFPNWVRNPFSGMPHRRHDEIELQERRPTVVDVPFTKGRRRSISAAEIRFEEIIKAKKASAGCSRPPQSSVTQSGGVAQTQPNSQLHAAAPPVHHACPCRSFWTYHVDDLASWYNDNRRWTLDSLYLLCVCSIYWQPSLNFCSSNELIYRFSSISPLTCSTHSFRILSAMGLIFSFHLSSSRVVLYQSLRRFHSHLMSCRMSPVSRQ</sequence>
<dbReference type="EMBL" id="KV448613">
    <property type="protein sequence ID" value="OAX34427.1"/>
    <property type="molecule type" value="Genomic_DNA"/>
</dbReference>
<feature type="compositionally biased region" description="Polar residues" evidence="1">
    <location>
        <begin position="49"/>
        <end position="63"/>
    </location>
</feature>
<dbReference type="InParanoid" id="A0A1B7MPB6"/>
<feature type="compositionally biased region" description="Polar residues" evidence="1">
    <location>
        <begin position="160"/>
        <end position="174"/>
    </location>
</feature>
<dbReference type="AlphaFoldDB" id="A0A1B7MPB6"/>
<reference evidence="2 3" key="1">
    <citation type="submission" date="2016-06" db="EMBL/GenBank/DDBJ databases">
        <title>Comparative genomics of the ectomycorrhizal sister species Rhizopogon vinicolor and Rhizopogon vesiculosus (Basidiomycota: Boletales) reveals a divergence of the mating type B locus.</title>
        <authorList>
            <consortium name="DOE Joint Genome Institute"/>
            <person name="Mujic A.B."/>
            <person name="Kuo A."/>
            <person name="Tritt A."/>
            <person name="Lipzen A."/>
            <person name="Chen C."/>
            <person name="Johnson J."/>
            <person name="Sharma A."/>
            <person name="Barry K."/>
            <person name="Grigoriev I.V."/>
            <person name="Spatafora J.W."/>
        </authorList>
    </citation>
    <scope>NUCLEOTIDE SEQUENCE [LARGE SCALE GENOMIC DNA]</scope>
    <source>
        <strain evidence="2 3">AM-OR11-026</strain>
    </source>
</reference>
<accession>A0A1B7MPB6</accession>
<evidence type="ECO:0000313" key="3">
    <source>
        <dbReference type="Proteomes" id="UP000092154"/>
    </source>
</evidence>
<evidence type="ECO:0000256" key="1">
    <source>
        <dbReference type="SAM" id="MobiDB-lite"/>
    </source>
</evidence>
<protein>
    <submittedName>
        <fullName evidence="2">Uncharacterized protein</fullName>
    </submittedName>
</protein>
<evidence type="ECO:0000313" key="2">
    <source>
        <dbReference type="EMBL" id="OAX34427.1"/>
    </source>
</evidence>
<feature type="compositionally biased region" description="Basic and acidic residues" evidence="1">
    <location>
        <begin position="23"/>
        <end position="33"/>
    </location>
</feature>
<dbReference type="OrthoDB" id="2686499at2759"/>
<gene>
    <name evidence="2" type="ORF">K503DRAFT_443722</name>
</gene>
<feature type="region of interest" description="Disordered" evidence="1">
    <location>
        <begin position="18"/>
        <end position="65"/>
    </location>
</feature>
<organism evidence="2 3">
    <name type="scientific">Rhizopogon vinicolor AM-OR11-026</name>
    <dbReference type="NCBI Taxonomy" id="1314800"/>
    <lineage>
        <taxon>Eukaryota</taxon>
        <taxon>Fungi</taxon>
        <taxon>Dikarya</taxon>
        <taxon>Basidiomycota</taxon>
        <taxon>Agaricomycotina</taxon>
        <taxon>Agaricomycetes</taxon>
        <taxon>Agaricomycetidae</taxon>
        <taxon>Boletales</taxon>
        <taxon>Suillineae</taxon>
        <taxon>Rhizopogonaceae</taxon>
        <taxon>Rhizopogon</taxon>
    </lineage>
</organism>
<proteinExistence type="predicted"/>
<feature type="region of interest" description="Disordered" evidence="1">
    <location>
        <begin position="155"/>
        <end position="174"/>
    </location>
</feature>
<keyword evidence="3" id="KW-1185">Reference proteome</keyword>
<name>A0A1B7MPB6_9AGAM</name>